<name>A0A9P8A710_MORAP</name>
<feature type="region of interest" description="Disordered" evidence="1">
    <location>
        <begin position="1"/>
        <end position="49"/>
    </location>
</feature>
<proteinExistence type="predicted"/>
<dbReference type="PANTHER" id="PTHR28527">
    <property type="entry name" value="MATING-TYPE SWITCHING PROTEIN SWI2-RELATED"/>
    <property type="match status" value="1"/>
</dbReference>
<feature type="compositionally biased region" description="Basic and acidic residues" evidence="1">
    <location>
        <begin position="27"/>
        <end position="37"/>
    </location>
</feature>
<feature type="compositionally biased region" description="Polar residues" evidence="1">
    <location>
        <begin position="1"/>
        <end position="17"/>
    </location>
</feature>
<dbReference type="AlphaFoldDB" id="A0A9P8A710"/>
<protein>
    <recommendedName>
        <fullName evidence="4">Swi5-dependent recombination DNA repair protein 1</fullName>
    </recommendedName>
</protein>
<dbReference type="GO" id="GO:0006310">
    <property type="term" value="P:DNA recombination"/>
    <property type="evidence" value="ECO:0007669"/>
    <property type="project" value="TreeGrafter"/>
</dbReference>
<feature type="region of interest" description="Disordered" evidence="1">
    <location>
        <begin position="79"/>
        <end position="154"/>
    </location>
</feature>
<gene>
    <name evidence="2" type="ORF">KVV02_006776</name>
</gene>
<dbReference type="Proteomes" id="UP000717515">
    <property type="component" value="Unassembled WGS sequence"/>
</dbReference>
<feature type="compositionally biased region" description="Polar residues" evidence="1">
    <location>
        <begin position="38"/>
        <end position="49"/>
    </location>
</feature>
<dbReference type="EMBL" id="JAIFTL010000048">
    <property type="protein sequence ID" value="KAG9325114.1"/>
    <property type="molecule type" value="Genomic_DNA"/>
</dbReference>
<feature type="compositionally biased region" description="Low complexity" evidence="1">
    <location>
        <begin position="143"/>
        <end position="154"/>
    </location>
</feature>
<dbReference type="Gene3D" id="6.10.140.1020">
    <property type="match status" value="1"/>
</dbReference>
<feature type="compositionally biased region" description="Polar residues" evidence="1">
    <location>
        <begin position="83"/>
        <end position="101"/>
    </location>
</feature>
<reference evidence="2" key="1">
    <citation type="submission" date="2021-07" db="EMBL/GenBank/DDBJ databases">
        <title>Draft genome of Mortierella alpina, strain LL118, isolated from an aspen leaf litter sample.</title>
        <authorList>
            <person name="Yang S."/>
            <person name="Vinatzer B.A."/>
        </authorList>
    </citation>
    <scope>NUCLEOTIDE SEQUENCE</scope>
    <source>
        <strain evidence="2">LL118</strain>
    </source>
</reference>
<evidence type="ECO:0008006" key="4">
    <source>
        <dbReference type="Google" id="ProtNLM"/>
    </source>
</evidence>
<evidence type="ECO:0000256" key="1">
    <source>
        <dbReference type="SAM" id="MobiDB-lite"/>
    </source>
</evidence>
<dbReference type="PANTHER" id="PTHR28527:SF1">
    <property type="entry name" value="SWI5-DEPENDENT RECOMBINATION DNA REPAIR PROTEIN 1"/>
    <property type="match status" value="1"/>
</dbReference>
<evidence type="ECO:0000313" key="3">
    <source>
        <dbReference type="Proteomes" id="UP000717515"/>
    </source>
</evidence>
<evidence type="ECO:0000313" key="2">
    <source>
        <dbReference type="EMBL" id="KAG9325114.1"/>
    </source>
</evidence>
<organism evidence="2 3">
    <name type="scientific">Mortierella alpina</name>
    <name type="common">Oleaginous fungus</name>
    <name type="synonym">Mortierella renispora</name>
    <dbReference type="NCBI Taxonomy" id="64518"/>
    <lineage>
        <taxon>Eukaryota</taxon>
        <taxon>Fungi</taxon>
        <taxon>Fungi incertae sedis</taxon>
        <taxon>Mucoromycota</taxon>
        <taxon>Mortierellomycotina</taxon>
        <taxon>Mortierellomycetes</taxon>
        <taxon>Mortierellales</taxon>
        <taxon>Mortierellaceae</taxon>
        <taxon>Mortierella</taxon>
    </lineage>
</organism>
<accession>A0A9P8A710</accession>
<comment type="caution">
    <text evidence="2">The sequence shown here is derived from an EMBL/GenBank/DDBJ whole genome shotgun (WGS) entry which is preliminary data.</text>
</comment>
<sequence>MHSHSLSAAISMPTQNDLIPADQGRTCNKELLPDHDNTVSNSTSEATLSSNEMGRFLQSELSGPSATTSTVKGSLSLEHPATAKSQSSSHPVSTSARTISGTKRRREEAAVKRSLHKPFKSPIRSLGQGTTSPPMKQMRVTKAGSASESSGAGSSVSVATITTASQPLIHSPELAASVVKSSKPRTPTEGKRVQFRSPFAREPTGQPSGGTALARLMQLQALNSRATELQSTVRKAKQVIQLQQKRHDTPLVELIEKWKRASQEGAQVLFETCITQEQVLGSWGDDTGWSRSRQPSIYVGDEAGRSQSSHCLAGMDRERLDKHHEAEEARLEIQDVQQDLPTVDEAIRSRSWPDVGSQPPVTMTKVQKLLLSLGVNPAVIGYDQDQDTFTSEELPYDGP</sequence>